<comment type="cofactor">
    <cofactor evidence="5">
        <name>FAD</name>
        <dbReference type="ChEBI" id="CHEBI:57692"/>
    </cofactor>
    <text evidence="5">Binds 1 FAD per subunit.</text>
</comment>
<dbReference type="SUPFAM" id="SSF51905">
    <property type="entry name" value="FAD/NAD(P)-binding domain"/>
    <property type="match status" value="1"/>
</dbReference>
<dbReference type="PANTHER" id="PTHR48105">
    <property type="entry name" value="THIOREDOXIN REDUCTASE 1-RELATED-RELATED"/>
    <property type="match status" value="1"/>
</dbReference>
<feature type="binding site" evidence="5">
    <location>
        <position position="293"/>
    </location>
    <ligand>
        <name>FAD</name>
        <dbReference type="ChEBI" id="CHEBI:57692"/>
    </ligand>
</feature>
<evidence type="ECO:0000256" key="4">
    <source>
        <dbReference type="ARBA" id="ARBA00023002"/>
    </source>
</evidence>
<evidence type="ECO:0000256" key="1">
    <source>
        <dbReference type="ARBA" id="ARBA00022630"/>
    </source>
</evidence>
<dbReference type="InterPro" id="IPR036188">
    <property type="entry name" value="FAD/NAD-bd_sf"/>
</dbReference>
<keyword evidence="3 5" id="KW-0521">NADP</keyword>
<dbReference type="AlphaFoldDB" id="A0A2W4ZV39"/>
<feature type="binding site" evidence="5">
    <location>
        <position position="93"/>
    </location>
    <ligand>
        <name>FAD</name>
        <dbReference type="ChEBI" id="CHEBI:57692"/>
    </ligand>
</feature>
<dbReference type="GO" id="GO:0050661">
    <property type="term" value="F:NADP binding"/>
    <property type="evidence" value="ECO:0007669"/>
    <property type="project" value="UniProtKB-UniRule"/>
</dbReference>
<feature type="binding site" evidence="5">
    <location>
        <position position="128"/>
    </location>
    <ligand>
        <name>FAD</name>
        <dbReference type="ChEBI" id="CHEBI:57692"/>
    </ligand>
</feature>
<dbReference type="EC" id="1.18.1.2" evidence="5"/>
<feature type="binding site" evidence="5">
    <location>
        <position position="48"/>
    </location>
    <ligand>
        <name>FAD</name>
        <dbReference type="ChEBI" id="CHEBI:57692"/>
    </ligand>
</feature>
<dbReference type="Proteomes" id="UP000249557">
    <property type="component" value="Unassembled WGS sequence"/>
</dbReference>
<dbReference type="PRINTS" id="PR00469">
    <property type="entry name" value="PNDRDTASEII"/>
</dbReference>
<reference evidence="8 9" key="1">
    <citation type="submission" date="2017-08" db="EMBL/GenBank/DDBJ databases">
        <title>Infants hospitalized years apart are colonized by the same room-sourced microbial strains.</title>
        <authorList>
            <person name="Brooks B."/>
            <person name="Olm M.R."/>
            <person name="Firek B.A."/>
            <person name="Baker R."/>
            <person name="Thomas B.C."/>
            <person name="Morowitz M.J."/>
            <person name="Banfield J.F."/>
        </authorList>
    </citation>
    <scope>NUCLEOTIDE SEQUENCE [LARGE SCALE GENOMIC DNA]</scope>
    <source>
        <strain evidence="8">S2_018_000_R2_104</strain>
    </source>
</reference>
<keyword evidence="6" id="KW-1133">Transmembrane helix</keyword>
<dbReference type="GO" id="GO:0050660">
    <property type="term" value="F:flavin adenine dinucleotide binding"/>
    <property type="evidence" value="ECO:0007669"/>
    <property type="project" value="UniProtKB-UniRule"/>
</dbReference>
<dbReference type="PRINTS" id="PR00368">
    <property type="entry name" value="FADPNR"/>
</dbReference>
<dbReference type="Gene3D" id="3.50.50.60">
    <property type="entry name" value="FAD/NAD(P)-binding domain"/>
    <property type="match status" value="2"/>
</dbReference>
<feature type="binding site" evidence="5">
    <location>
        <position position="40"/>
    </location>
    <ligand>
        <name>FAD</name>
        <dbReference type="ChEBI" id="CHEBI:57692"/>
    </ligand>
</feature>
<feature type="binding site" evidence="5">
    <location>
        <position position="53"/>
    </location>
    <ligand>
        <name>FAD</name>
        <dbReference type="ChEBI" id="CHEBI:57692"/>
    </ligand>
</feature>
<comment type="subunit">
    <text evidence="5">Homodimer.</text>
</comment>
<evidence type="ECO:0000313" key="8">
    <source>
        <dbReference type="EMBL" id="PZO85376.1"/>
    </source>
</evidence>
<sequence length="350" mass="38318">MSEDKAGRHTTDVIIIGAGPVGLFAVFELGLLDMKCHLVDILDKPGGQCAELYPEKPIYDIPAWPVITGQDLTDRLLEQIAPFNPTFHFGQMAEKLTKLENGNWELTTSEGTLLEAPVIVIAAGGGSFVPKKPSLPGLDEHEGKSVFYAVRKMEQFRGKNILIAGGGDSALDWALNLHPLAESVSLIHRRDDFRAAPDSVNKMRELVGTGKMKLHIADLKGVHAQDGILAGLIAHNKEIGEHIIPADTLLAFYGLTMKLGPIAEFGLNLHENLIPVDTEKFETQTPGIFSIGDINWYPGKLKLILSGFHEAALMAQQAFRYVYPEKKLRFQYTTSSSALQEKLGVNDKAA</sequence>
<keyword evidence="2 5" id="KW-0274">FAD</keyword>
<dbReference type="InterPro" id="IPR050097">
    <property type="entry name" value="Ferredoxin-NADP_redctase_2"/>
</dbReference>
<evidence type="ECO:0000259" key="7">
    <source>
        <dbReference type="Pfam" id="PF07992"/>
    </source>
</evidence>
<comment type="caution">
    <text evidence="5">Lacks conserved residue(s) required for the propagation of feature annotation.</text>
</comment>
<protein>
    <recommendedName>
        <fullName evidence="5">Ferredoxin--NADP reductase</fullName>
        <shortName evidence="5">FNR</shortName>
        <shortName evidence="5">Fd-NADP(+) reductase</shortName>
        <ecNumber evidence="5">1.18.1.2</ecNumber>
    </recommendedName>
</protein>
<dbReference type="Pfam" id="PF07992">
    <property type="entry name" value="Pyr_redox_2"/>
    <property type="match status" value="1"/>
</dbReference>
<comment type="catalytic activity">
    <reaction evidence="5">
        <text>2 reduced [2Fe-2S]-[ferredoxin] + NADP(+) + H(+) = 2 oxidized [2Fe-2S]-[ferredoxin] + NADPH</text>
        <dbReference type="Rhea" id="RHEA:20125"/>
        <dbReference type="Rhea" id="RHEA-COMP:10000"/>
        <dbReference type="Rhea" id="RHEA-COMP:10001"/>
        <dbReference type="ChEBI" id="CHEBI:15378"/>
        <dbReference type="ChEBI" id="CHEBI:33737"/>
        <dbReference type="ChEBI" id="CHEBI:33738"/>
        <dbReference type="ChEBI" id="CHEBI:57783"/>
        <dbReference type="ChEBI" id="CHEBI:58349"/>
        <dbReference type="EC" id="1.18.1.2"/>
    </reaction>
</comment>
<evidence type="ECO:0000256" key="3">
    <source>
        <dbReference type="ARBA" id="ARBA00022857"/>
    </source>
</evidence>
<feature type="domain" description="FAD/NAD(P)-binding" evidence="7">
    <location>
        <begin position="12"/>
        <end position="298"/>
    </location>
</feature>
<dbReference type="InterPro" id="IPR022890">
    <property type="entry name" value="Fd--NADP_Rdtase_type_2"/>
</dbReference>
<accession>A0A2W4ZV39</accession>
<dbReference type="InterPro" id="IPR023753">
    <property type="entry name" value="FAD/NAD-binding_dom"/>
</dbReference>
<keyword evidence="1 5" id="KW-0285">Flavoprotein</keyword>
<dbReference type="EMBL" id="QFNK01000151">
    <property type="protein sequence ID" value="PZO85376.1"/>
    <property type="molecule type" value="Genomic_DNA"/>
</dbReference>
<name>A0A2W4ZV39_9BACT</name>
<comment type="similarity">
    <text evidence="5">Belongs to the ferredoxin--NADP reductase type 2 family.</text>
</comment>
<dbReference type="GO" id="GO:0004324">
    <property type="term" value="F:ferredoxin-NADP+ reductase activity"/>
    <property type="evidence" value="ECO:0007669"/>
    <property type="project" value="UniProtKB-UniRule"/>
</dbReference>
<evidence type="ECO:0000256" key="5">
    <source>
        <dbReference type="HAMAP-Rule" id="MF_01685"/>
    </source>
</evidence>
<comment type="caution">
    <text evidence="8">The sequence shown here is derived from an EMBL/GenBank/DDBJ whole genome shotgun (WGS) entry which is preliminary data.</text>
</comment>
<organism evidence="8 9">
    <name type="scientific">Micavibrio aeruginosavorus</name>
    <dbReference type="NCBI Taxonomy" id="349221"/>
    <lineage>
        <taxon>Bacteria</taxon>
        <taxon>Pseudomonadati</taxon>
        <taxon>Bdellovibrionota</taxon>
        <taxon>Bdellovibrionia</taxon>
        <taxon>Bdellovibrionales</taxon>
        <taxon>Pseudobdellovibrionaceae</taxon>
        <taxon>Micavibrio</taxon>
    </lineage>
</organism>
<proteinExistence type="inferred from homology"/>
<feature type="binding site" evidence="5">
    <location>
        <position position="334"/>
    </location>
    <ligand>
        <name>FAD</name>
        <dbReference type="ChEBI" id="CHEBI:57692"/>
    </ligand>
</feature>
<keyword evidence="4 5" id="KW-0560">Oxidoreductase</keyword>
<keyword evidence="6" id="KW-0472">Membrane</keyword>
<dbReference type="HAMAP" id="MF_01685">
    <property type="entry name" value="FENR2"/>
    <property type="match status" value="1"/>
</dbReference>
<evidence type="ECO:0000256" key="2">
    <source>
        <dbReference type="ARBA" id="ARBA00022827"/>
    </source>
</evidence>
<feature type="transmembrane region" description="Helical" evidence="6">
    <location>
        <begin position="12"/>
        <end position="32"/>
    </location>
</feature>
<evidence type="ECO:0000256" key="6">
    <source>
        <dbReference type="SAM" id="Phobius"/>
    </source>
</evidence>
<keyword evidence="6" id="KW-0812">Transmembrane</keyword>
<gene>
    <name evidence="8" type="ORF">DI626_07595</name>
</gene>
<evidence type="ECO:0000313" key="9">
    <source>
        <dbReference type="Proteomes" id="UP000249557"/>
    </source>
</evidence>